<proteinExistence type="predicted"/>
<feature type="region of interest" description="Disordered" evidence="1">
    <location>
        <begin position="1"/>
        <end position="26"/>
    </location>
</feature>
<evidence type="ECO:0000313" key="2">
    <source>
        <dbReference type="EMBL" id="BBI61915.1"/>
    </source>
</evidence>
<organism evidence="2 3">
    <name type="scientific">Vreelandella sulfidaeris</name>
    <dbReference type="NCBI Taxonomy" id="115553"/>
    <lineage>
        <taxon>Bacteria</taxon>
        <taxon>Pseudomonadati</taxon>
        <taxon>Pseudomonadota</taxon>
        <taxon>Gammaproteobacteria</taxon>
        <taxon>Oceanospirillales</taxon>
        <taxon>Halomonadaceae</taxon>
        <taxon>Vreelandella</taxon>
    </lineage>
</organism>
<dbReference type="EMBL" id="AP019514">
    <property type="protein sequence ID" value="BBI61915.1"/>
    <property type="molecule type" value="Genomic_DNA"/>
</dbReference>
<dbReference type="Proteomes" id="UP000320231">
    <property type="component" value="Chromosome"/>
</dbReference>
<evidence type="ECO:0008006" key="4">
    <source>
        <dbReference type="Google" id="ProtNLM"/>
    </source>
</evidence>
<sequence>MLTDNGSHDMQAIPQDSTANHNQGNVDAAEVAKFEALASRWWDPRVNLNRSMTSTPCALILLMHGQA</sequence>
<evidence type="ECO:0000256" key="1">
    <source>
        <dbReference type="SAM" id="MobiDB-lite"/>
    </source>
</evidence>
<name>A0A455U7I5_9GAMM</name>
<dbReference type="KEGG" id="hsr:HSBAA_32210"/>
<gene>
    <name evidence="2" type="ORF">HSBAA_32210</name>
</gene>
<protein>
    <recommendedName>
        <fullName evidence="4">3-demethylubiquinol 3-O-methyltransferase</fullName>
    </recommendedName>
</protein>
<reference evidence="2 3" key="1">
    <citation type="journal article" date="2019" name="Microbiol. Resour. Announc.">
        <title>Complete Genome Sequence of Halomonas sulfidaeris Strain Esulfide1 Isolated from a Metal Sulfide Rock at a Depth of 2,200 Meters, Obtained Using Nanopore Sequencing.</title>
        <authorList>
            <person name="Saito M."/>
            <person name="Nishigata A."/>
            <person name="Galipon J."/>
            <person name="Arakawa K."/>
        </authorList>
    </citation>
    <scope>NUCLEOTIDE SEQUENCE [LARGE SCALE GENOMIC DNA]</scope>
    <source>
        <strain evidence="2 3">ATCC BAA-803</strain>
    </source>
</reference>
<feature type="compositionally biased region" description="Polar residues" evidence="1">
    <location>
        <begin position="14"/>
        <end position="25"/>
    </location>
</feature>
<dbReference type="AlphaFoldDB" id="A0A455U7I5"/>
<accession>A0A455U7I5</accession>
<evidence type="ECO:0000313" key="3">
    <source>
        <dbReference type="Proteomes" id="UP000320231"/>
    </source>
</evidence>